<dbReference type="InterPro" id="IPR011765">
    <property type="entry name" value="Pept_M16_N"/>
</dbReference>
<evidence type="ECO:0000256" key="1">
    <source>
        <dbReference type="ARBA" id="ARBA00007261"/>
    </source>
</evidence>
<dbReference type="HOGENOM" id="CLU_009902_3_0_5"/>
<name>A0A0H3G352_ZYMMA</name>
<dbReference type="AlphaFoldDB" id="A0A0H3G352"/>
<dbReference type="InterPro" id="IPR007863">
    <property type="entry name" value="Peptidase_M16_C"/>
</dbReference>
<dbReference type="OrthoDB" id="9811314at2"/>
<organism evidence="5 6">
    <name type="scientific">Zymomonas mobilis subsp. mobilis (strain ATCC 10988 / DSM 424 / LMG 404 / NCIMB 8938 / NRRL B-806 / ZM1)</name>
    <dbReference type="NCBI Taxonomy" id="555217"/>
    <lineage>
        <taxon>Bacteria</taxon>
        <taxon>Pseudomonadati</taxon>
        <taxon>Pseudomonadota</taxon>
        <taxon>Alphaproteobacteria</taxon>
        <taxon>Sphingomonadales</taxon>
        <taxon>Zymomonadaceae</taxon>
        <taxon>Zymomonas</taxon>
    </lineage>
</organism>
<dbReference type="Pfam" id="PF00675">
    <property type="entry name" value="Peptidase_M16"/>
    <property type="match status" value="1"/>
</dbReference>
<evidence type="ECO:0000313" key="5">
    <source>
        <dbReference type="EMBL" id="AEH63104.1"/>
    </source>
</evidence>
<keyword evidence="5" id="KW-0378">Hydrolase</keyword>
<dbReference type="GO" id="GO:0046872">
    <property type="term" value="F:metal ion binding"/>
    <property type="evidence" value="ECO:0007669"/>
    <property type="project" value="InterPro"/>
</dbReference>
<evidence type="ECO:0000256" key="2">
    <source>
        <dbReference type="ARBA" id="ARBA00023049"/>
    </source>
</evidence>
<keyword evidence="2" id="KW-0482">Metalloprotease</keyword>
<dbReference type="EC" id="3.4.24.64" evidence="5"/>
<dbReference type="SUPFAM" id="SSF63411">
    <property type="entry name" value="LuxS/MPP-like metallohydrolase"/>
    <property type="match status" value="2"/>
</dbReference>
<keyword evidence="2" id="KW-0645">Protease</keyword>
<feature type="domain" description="Peptidase M16 N-terminal" evidence="3">
    <location>
        <begin position="20"/>
        <end position="159"/>
    </location>
</feature>
<evidence type="ECO:0000259" key="3">
    <source>
        <dbReference type="Pfam" id="PF00675"/>
    </source>
</evidence>
<dbReference type="eggNOG" id="COG0612">
    <property type="taxonomic scope" value="Bacteria"/>
</dbReference>
<dbReference type="KEGG" id="zmm:Zmob_1278"/>
<feature type="domain" description="Peptidase M16 C-terminal" evidence="4">
    <location>
        <begin position="167"/>
        <end position="337"/>
    </location>
</feature>
<dbReference type="InterPro" id="IPR011249">
    <property type="entry name" value="Metalloenz_LuxS/M16"/>
</dbReference>
<reference evidence="5 6" key="1">
    <citation type="journal article" date="2011" name="J. Bacteriol.">
        <title>Genome sequence of the ethanol-producing Zymomonas mobilis subsp. mobilis lectotype strain ATCC 10988.</title>
        <authorList>
            <person name="Pappas K.M."/>
            <person name="Kouvelis V.N."/>
            <person name="Saunders E."/>
            <person name="Brettin T.S."/>
            <person name="Bruce D."/>
            <person name="Detter C."/>
            <person name="Balakireva M."/>
            <person name="Han C.S."/>
            <person name="Savvakis G."/>
            <person name="Kyrpides N.C."/>
            <person name="Typas M.A."/>
        </authorList>
    </citation>
    <scope>NUCLEOTIDE SEQUENCE [LARGE SCALE GENOMIC DNA]</scope>
    <source>
        <strain evidence="6">ATCC 10988 / DSM 424 / CCUG 17860 / LMG 404 / NCIMB 8938 / NRRL B-806 / ZM1</strain>
    </source>
</reference>
<gene>
    <name evidence="5" type="ordered locus">Zmob_1278</name>
</gene>
<accession>A0A0H3G352</accession>
<proteinExistence type="inferred from homology"/>
<protein>
    <submittedName>
        <fullName evidence="5">Processing peptidase</fullName>
        <ecNumber evidence="5">3.4.24.64</ecNumber>
    </submittedName>
</protein>
<dbReference type="Pfam" id="PF05193">
    <property type="entry name" value="Peptidase_M16_C"/>
    <property type="match status" value="1"/>
</dbReference>
<evidence type="ECO:0000313" key="6">
    <source>
        <dbReference type="Proteomes" id="UP000001494"/>
    </source>
</evidence>
<dbReference type="Proteomes" id="UP000001494">
    <property type="component" value="Chromosome"/>
</dbReference>
<dbReference type="InterPro" id="IPR050361">
    <property type="entry name" value="MPP/UQCRC_Complex"/>
</dbReference>
<comment type="similarity">
    <text evidence="1">Belongs to the peptidase M16 family.</text>
</comment>
<dbReference type="GO" id="GO:0004222">
    <property type="term" value="F:metalloendopeptidase activity"/>
    <property type="evidence" value="ECO:0007669"/>
    <property type="project" value="UniProtKB-EC"/>
</dbReference>
<dbReference type="EMBL" id="CP002850">
    <property type="protein sequence ID" value="AEH63104.1"/>
    <property type="molecule type" value="Genomic_DNA"/>
</dbReference>
<dbReference type="PANTHER" id="PTHR11851:SF49">
    <property type="entry name" value="MITOCHONDRIAL-PROCESSING PEPTIDASE SUBUNIT ALPHA"/>
    <property type="match status" value="1"/>
</dbReference>
<evidence type="ECO:0000259" key="4">
    <source>
        <dbReference type="Pfam" id="PF05193"/>
    </source>
</evidence>
<dbReference type="PANTHER" id="PTHR11851">
    <property type="entry name" value="METALLOPROTEASE"/>
    <property type="match status" value="1"/>
</dbReference>
<sequence length="408" mass="44967">MSPRLHRLSNGLAIALQPMSGVETMAVGLYSNVGARSEPDRYSGLAHMVEHMVFKGAAGRNARMIAEAAENCGGQLNAWTARDHTVFQARMLSEYWDLGLELVADLVRSPTLDGEELEREKGVVLSELGESYDTPDDIIHDYLQSVAFKDQALGRPVLGNETSIKAIDRPALSQWVKQYYQPEGFVLAAAGKIDEDAFLKMAESRFSDWDKGQPLAVEKAKFTTGRYDDHRDSDQTHIALGYRGFSYQDIRSHASALLASILGGGMSSRLFQILREEEGLVYSVYSWSQSWIETGIFGIYCAADKKDASKALTLIRQIMADTVESVSEEELQRAKAQARAGLLMNLEGVAARCDHLGRQIQIHNRIVNPSEVVEWIDTVSLDDIRSVGQYSLSQGEALASVGDGLTIS</sequence>
<dbReference type="Gene3D" id="3.30.830.10">
    <property type="entry name" value="Metalloenzyme, LuxS/M16 peptidase-like"/>
    <property type="match status" value="2"/>
</dbReference>
<dbReference type="RefSeq" id="WP_014500971.1">
    <property type="nucleotide sequence ID" value="NC_017262.1"/>
</dbReference>